<keyword evidence="1" id="KW-0732">Signal</keyword>
<feature type="signal peptide" evidence="1">
    <location>
        <begin position="1"/>
        <end position="23"/>
    </location>
</feature>
<protein>
    <submittedName>
        <fullName evidence="2">Uncharacterized protein</fullName>
    </submittedName>
</protein>
<evidence type="ECO:0000313" key="2">
    <source>
        <dbReference type="EMBL" id="WZN39434.1"/>
    </source>
</evidence>
<name>A0ABZ2YJ82_9BACT</name>
<proteinExistence type="predicted"/>
<keyword evidence="3" id="KW-1185">Reference proteome</keyword>
<sequence>MPLRSITLALLATLLFCTGCSSETEEPERRFISFRMNNEVILSEQTNLAYYSPGDITDTDPTNDKAQLLIQGATKTKDVVYIHVLAHNEKLVPGVYTNAQPGNAFTMERFPSRDFLKADESSGTWSVTVHRVSGDLVEGEFLGSAVSMDLGTIHTITHGYFKVKYRVATSPAIP</sequence>
<gene>
    <name evidence="2" type="ORF">WJU16_15640</name>
</gene>
<evidence type="ECO:0000313" key="3">
    <source>
        <dbReference type="Proteomes" id="UP001485459"/>
    </source>
</evidence>
<organism evidence="2 3">
    <name type="scientific">Chitinophaga pollutisoli</name>
    <dbReference type="NCBI Taxonomy" id="3133966"/>
    <lineage>
        <taxon>Bacteria</taxon>
        <taxon>Pseudomonadati</taxon>
        <taxon>Bacteroidota</taxon>
        <taxon>Chitinophagia</taxon>
        <taxon>Chitinophagales</taxon>
        <taxon>Chitinophagaceae</taxon>
        <taxon>Chitinophaga</taxon>
    </lineage>
</organism>
<dbReference type="Proteomes" id="UP001485459">
    <property type="component" value="Chromosome"/>
</dbReference>
<dbReference type="EMBL" id="CP149822">
    <property type="protein sequence ID" value="WZN39434.1"/>
    <property type="molecule type" value="Genomic_DNA"/>
</dbReference>
<reference evidence="3" key="1">
    <citation type="submission" date="2024-03" db="EMBL/GenBank/DDBJ databases">
        <title>Chitinophaga horti sp. nov., isolated from garden soil.</title>
        <authorList>
            <person name="Lee D.S."/>
            <person name="Han D.M."/>
            <person name="Baek J.H."/>
            <person name="Choi D.G."/>
            <person name="Jeon J.H."/>
            <person name="Jeon C.O."/>
        </authorList>
    </citation>
    <scope>NUCLEOTIDE SEQUENCE [LARGE SCALE GENOMIC DNA]</scope>
    <source>
        <strain evidence="3">GPA1</strain>
    </source>
</reference>
<dbReference type="RefSeq" id="WP_341834422.1">
    <property type="nucleotide sequence ID" value="NZ_CP149822.1"/>
</dbReference>
<accession>A0ABZ2YJ82</accession>
<evidence type="ECO:0000256" key="1">
    <source>
        <dbReference type="SAM" id="SignalP"/>
    </source>
</evidence>
<feature type="chain" id="PRO_5045781758" evidence="1">
    <location>
        <begin position="24"/>
        <end position="174"/>
    </location>
</feature>